<gene>
    <name evidence="5" type="ORF">WJX75_003017</name>
</gene>
<sequence>MERCFRRYKLANPDLQQNGASSSISDQTTLSPADEIGRRAKSTSLNKLSISPGEVHVWWLFPDDVQHAGLLAKYEELLTAEEHSHMMAATTPELRKERLLARVLVRTTLSRYCDDKTLPQSLTFSRNHAGKPQLLWDEDAGEASLHGLQFNLSHTASLLGCAVTSGKLVGLDVEVSNRHTRGNPLRLARRRFSAAELASLEECAEGEERAQHFVRLWTLKEAYVKAVGRGIGARPGLSAFSVSLHPRSTGVASQLREAEGPQPHEITFAAPESEEDAWDFMLFSPSPQHTAALCVQQGPAMATLF</sequence>
<dbReference type="InterPro" id="IPR037143">
    <property type="entry name" value="4-PPantetheinyl_Trfase_dom_sf"/>
</dbReference>
<reference evidence="5 6" key="1">
    <citation type="journal article" date="2024" name="Nat. Commun.">
        <title>Phylogenomics reveals the evolutionary origins of lichenization in chlorophyte algae.</title>
        <authorList>
            <person name="Puginier C."/>
            <person name="Libourel C."/>
            <person name="Otte J."/>
            <person name="Skaloud P."/>
            <person name="Haon M."/>
            <person name="Grisel S."/>
            <person name="Petersen M."/>
            <person name="Berrin J.G."/>
            <person name="Delaux P.M."/>
            <person name="Dal Grande F."/>
            <person name="Keller J."/>
        </authorList>
    </citation>
    <scope>NUCLEOTIDE SEQUENCE [LARGE SCALE GENOMIC DNA]</scope>
    <source>
        <strain evidence="5 6">SAG 216-7</strain>
    </source>
</reference>
<dbReference type="PANTHER" id="PTHR12215:SF15">
    <property type="entry name" value="4'-PHOSPHOPANTETHEINYL TRANSFERASE SUPERFAMILY-RELATED"/>
    <property type="match status" value="1"/>
</dbReference>
<protein>
    <recommendedName>
        <fullName evidence="1">holo-[acyl-carrier-protein] synthase</fullName>
        <ecNumber evidence="1">2.7.8.7</ecNumber>
    </recommendedName>
</protein>
<dbReference type="Proteomes" id="UP001491310">
    <property type="component" value="Unassembled WGS sequence"/>
</dbReference>
<comment type="caution">
    <text evidence="5">The sequence shown here is derived from an EMBL/GenBank/DDBJ whole genome shotgun (WGS) entry which is preliminary data.</text>
</comment>
<dbReference type="Pfam" id="PF01648">
    <property type="entry name" value="ACPS"/>
    <property type="match status" value="1"/>
</dbReference>
<evidence type="ECO:0000259" key="4">
    <source>
        <dbReference type="Pfam" id="PF22624"/>
    </source>
</evidence>
<dbReference type="InterPro" id="IPR008278">
    <property type="entry name" value="4-PPantetheinyl_Trfase_dom"/>
</dbReference>
<evidence type="ECO:0000256" key="1">
    <source>
        <dbReference type="ARBA" id="ARBA00013172"/>
    </source>
</evidence>
<evidence type="ECO:0000313" key="5">
    <source>
        <dbReference type="EMBL" id="KAK9917310.1"/>
    </source>
</evidence>
<name>A0ABR2Z022_9CHLO</name>
<keyword evidence="2" id="KW-0808">Transferase</keyword>
<dbReference type="EC" id="2.7.8.7" evidence="1"/>
<dbReference type="Gene3D" id="3.90.470.20">
    <property type="entry name" value="4'-phosphopantetheinyl transferase domain"/>
    <property type="match status" value="2"/>
</dbReference>
<evidence type="ECO:0000313" key="6">
    <source>
        <dbReference type="Proteomes" id="UP001491310"/>
    </source>
</evidence>
<organism evidence="5 6">
    <name type="scientific">Coccomyxa subellipsoidea</name>
    <dbReference type="NCBI Taxonomy" id="248742"/>
    <lineage>
        <taxon>Eukaryota</taxon>
        <taxon>Viridiplantae</taxon>
        <taxon>Chlorophyta</taxon>
        <taxon>core chlorophytes</taxon>
        <taxon>Trebouxiophyceae</taxon>
        <taxon>Trebouxiophyceae incertae sedis</taxon>
        <taxon>Coccomyxaceae</taxon>
        <taxon>Coccomyxa</taxon>
    </lineage>
</organism>
<feature type="domain" description="4'-phosphopantetheinyl transferase N-terminal" evidence="4">
    <location>
        <begin position="76"/>
        <end position="161"/>
    </location>
</feature>
<evidence type="ECO:0000256" key="2">
    <source>
        <dbReference type="ARBA" id="ARBA00022679"/>
    </source>
</evidence>
<dbReference type="InterPro" id="IPR055066">
    <property type="entry name" value="AASDHPPT_N"/>
</dbReference>
<dbReference type="PANTHER" id="PTHR12215">
    <property type="entry name" value="PHOSPHOPANTETHEINE TRANSFERASE"/>
    <property type="match status" value="1"/>
</dbReference>
<dbReference type="InterPro" id="IPR050559">
    <property type="entry name" value="P-Pant_transferase_sf"/>
</dbReference>
<dbReference type="SUPFAM" id="SSF56214">
    <property type="entry name" value="4'-phosphopantetheinyl transferase"/>
    <property type="match status" value="2"/>
</dbReference>
<feature type="domain" description="4'-phosphopantetheinyl transferase" evidence="3">
    <location>
        <begin position="169"/>
        <end position="262"/>
    </location>
</feature>
<evidence type="ECO:0000259" key="3">
    <source>
        <dbReference type="Pfam" id="PF01648"/>
    </source>
</evidence>
<dbReference type="EMBL" id="JALJOT010000002">
    <property type="protein sequence ID" value="KAK9917310.1"/>
    <property type="molecule type" value="Genomic_DNA"/>
</dbReference>
<keyword evidence="6" id="KW-1185">Reference proteome</keyword>
<dbReference type="Pfam" id="PF22624">
    <property type="entry name" value="AASDHPPT_N"/>
    <property type="match status" value="1"/>
</dbReference>
<accession>A0ABR2Z022</accession>
<proteinExistence type="predicted"/>